<comment type="subcellular location">
    <subcellularLocation>
        <location evidence="1">Chromosome</location>
        <location evidence="1">Centromere</location>
        <location evidence="1">Kinetochore</location>
    </subcellularLocation>
</comment>
<dbReference type="ExpressionAtlas" id="B6UIK6">
    <property type="expression patterns" value="baseline and differential"/>
</dbReference>
<reference evidence="10" key="1">
    <citation type="journal article" date="2009" name="Plant Mol. Biol.">
        <title>Insights into corn genes derived from large-scale cDNA sequencing.</title>
        <authorList>
            <person name="Alexandrov N.N."/>
            <person name="Brover V.V."/>
            <person name="Freidin S."/>
            <person name="Troukhan M.E."/>
            <person name="Tatarinova T.V."/>
            <person name="Zhang H."/>
            <person name="Swaller T.J."/>
            <person name="Lu Y.P."/>
            <person name="Bouck J."/>
            <person name="Flavell R.B."/>
            <person name="Feldmann K.A."/>
        </authorList>
    </citation>
    <scope>NUCLEOTIDE SEQUENCE</scope>
</reference>
<sequence length="111" mass="11730">MEDGDESAAAAVAAALGLSPQLFVNEVHGIIADISAEAFEYCLQAAAAPGVVGAATAAEKATDLQRGLNAIHHVVKDRLDKRMANWEKFCFRHCFDVPEGFVAADDVRASS</sequence>
<evidence type="ECO:0000256" key="8">
    <source>
        <dbReference type="ARBA" id="ARBA00023306"/>
    </source>
</evidence>
<evidence type="ECO:0000256" key="7">
    <source>
        <dbReference type="ARBA" id="ARBA00023054"/>
    </source>
</evidence>
<proteinExistence type="evidence at transcript level"/>
<organism evidence="10">
    <name type="scientific">Zea mays</name>
    <name type="common">Maize</name>
    <dbReference type="NCBI Taxonomy" id="4577"/>
    <lineage>
        <taxon>Eukaryota</taxon>
        <taxon>Viridiplantae</taxon>
        <taxon>Streptophyta</taxon>
        <taxon>Embryophyta</taxon>
        <taxon>Tracheophyta</taxon>
        <taxon>Spermatophyta</taxon>
        <taxon>Magnoliopsida</taxon>
        <taxon>Liliopsida</taxon>
        <taxon>Poales</taxon>
        <taxon>Poaceae</taxon>
        <taxon>PACMAD clade</taxon>
        <taxon>Panicoideae</taxon>
        <taxon>Andropogonodae</taxon>
        <taxon>Andropogoneae</taxon>
        <taxon>Tripsacinae</taxon>
        <taxon>Zea</taxon>
    </lineage>
</organism>
<dbReference type="GO" id="GO:0000776">
    <property type="term" value="C:kinetochore"/>
    <property type="evidence" value="ECO:0007669"/>
    <property type="project" value="UniProtKB-KW"/>
</dbReference>
<evidence type="ECO:0000256" key="1">
    <source>
        <dbReference type="ARBA" id="ARBA00004629"/>
    </source>
</evidence>
<protein>
    <submittedName>
        <fullName evidence="10">Uncharacterized protein</fullName>
    </submittedName>
</protein>
<dbReference type="PANTHER" id="PTHR14527">
    <property type="entry name" value="PROTEIN MIS12 HOMOLOG"/>
    <property type="match status" value="1"/>
</dbReference>
<evidence type="ECO:0000256" key="5">
    <source>
        <dbReference type="ARBA" id="ARBA00022776"/>
    </source>
</evidence>
<dbReference type="EMBL" id="EU977071">
    <property type="protein sequence ID" value="ACG49189.1"/>
    <property type="molecule type" value="mRNA"/>
</dbReference>
<dbReference type="Pfam" id="PF05859">
    <property type="entry name" value="Mis12"/>
    <property type="match status" value="1"/>
</dbReference>
<evidence type="ECO:0000313" key="10">
    <source>
        <dbReference type="EMBL" id="ACG49189.1"/>
    </source>
</evidence>
<keyword evidence="3" id="KW-0158">Chromosome</keyword>
<dbReference type="PANTHER" id="PTHR14527:SF2">
    <property type="entry name" value="PROTEIN MIS12 HOMOLOG"/>
    <property type="match status" value="1"/>
</dbReference>
<evidence type="ECO:0000256" key="3">
    <source>
        <dbReference type="ARBA" id="ARBA00022454"/>
    </source>
</evidence>
<comment type="similarity">
    <text evidence="2">Belongs to the mis12 family.</text>
</comment>
<dbReference type="InterPro" id="IPR008685">
    <property type="entry name" value="Centromere_Mis12"/>
</dbReference>
<keyword evidence="4" id="KW-0132">Cell division</keyword>
<keyword evidence="9" id="KW-0137">Centromere</keyword>
<evidence type="ECO:0000256" key="4">
    <source>
        <dbReference type="ARBA" id="ARBA00022618"/>
    </source>
</evidence>
<keyword evidence="7" id="KW-0175">Coiled coil</keyword>
<dbReference type="GO" id="GO:0051301">
    <property type="term" value="P:cell division"/>
    <property type="evidence" value="ECO:0007669"/>
    <property type="project" value="UniProtKB-KW"/>
</dbReference>
<dbReference type="GO" id="GO:0005634">
    <property type="term" value="C:nucleus"/>
    <property type="evidence" value="ECO:0007669"/>
    <property type="project" value="InterPro"/>
</dbReference>
<evidence type="ECO:0000256" key="6">
    <source>
        <dbReference type="ARBA" id="ARBA00022838"/>
    </source>
</evidence>
<dbReference type="GO" id="GO:0000278">
    <property type="term" value="P:mitotic cell cycle"/>
    <property type="evidence" value="ECO:0007669"/>
    <property type="project" value="InterPro"/>
</dbReference>
<evidence type="ECO:0000256" key="9">
    <source>
        <dbReference type="ARBA" id="ARBA00023328"/>
    </source>
</evidence>
<dbReference type="AlphaFoldDB" id="B6UIK6"/>
<keyword evidence="8" id="KW-0131">Cell cycle</keyword>
<accession>B6UIK6</accession>
<evidence type="ECO:0000256" key="2">
    <source>
        <dbReference type="ARBA" id="ARBA00008643"/>
    </source>
</evidence>
<keyword evidence="6" id="KW-0995">Kinetochore</keyword>
<name>B6UIK6_MAIZE</name>
<keyword evidence="5" id="KW-0498">Mitosis</keyword>